<evidence type="ECO:0000313" key="2">
    <source>
        <dbReference type="Proteomes" id="UP000199600"/>
    </source>
</evidence>
<dbReference type="InterPro" id="IPR003718">
    <property type="entry name" value="OsmC/Ohr_fam"/>
</dbReference>
<evidence type="ECO:0000313" key="1">
    <source>
        <dbReference type="EMBL" id="SBT07007.1"/>
    </source>
</evidence>
<protein>
    <submittedName>
        <fullName evidence="1">Putative OsmC family protein</fullName>
    </submittedName>
</protein>
<accession>A0A1A8XRB7</accession>
<sequence length="129" mass="14199">MIVSSVLDGARITTDIGDKFVIDADQPAPFGDDKAPSPFDIFLVSFSACTAYFAQRYCRKWKLPHEGIKVELESVFNSRHVLTDIHLKLKVPASFPRDHFAGLLRNAGACPVKKAMEAPPAVTLELIEA</sequence>
<reference evidence="1 2" key="1">
    <citation type="submission" date="2016-06" db="EMBL/GenBank/DDBJ databases">
        <authorList>
            <person name="Kjaerup R.B."/>
            <person name="Dalgaard T.S."/>
            <person name="Juul-Madsen H.R."/>
        </authorList>
    </citation>
    <scope>NUCLEOTIDE SEQUENCE [LARGE SCALE GENOMIC DNA]</scope>
    <source>
        <strain evidence="1">2</strain>
    </source>
</reference>
<dbReference type="InterPro" id="IPR036102">
    <property type="entry name" value="OsmC/Ohrsf"/>
</dbReference>
<name>A0A1A8XRB7_9RHOO</name>
<dbReference type="EMBL" id="FLQY01000118">
    <property type="protein sequence ID" value="SBT07007.1"/>
    <property type="molecule type" value="Genomic_DNA"/>
</dbReference>
<organism evidence="1 2">
    <name type="scientific">Candidatus Propionivibrio aalborgensis</name>
    <dbReference type="NCBI Taxonomy" id="1860101"/>
    <lineage>
        <taxon>Bacteria</taxon>
        <taxon>Pseudomonadati</taxon>
        <taxon>Pseudomonadota</taxon>
        <taxon>Betaproteobacteria</taxon>
        <taxon>Rhodocyclales</taxon>
        <taxon>Rhodocyclaceae</taxon>
        <taxon>Propionivibrio</taxon>
    </lineage>
</organism>
<dbReference type="PANTHER" id="PTHR39624">
    <property type="entry name" value="PROTEIN INVOLVED IN RIMO-MEDIATED BETA-METHYLTHIOLATION OF RIBOSOMAL PROTEIN S12 YCAO"/>
    <property type="match status" value="1"/>
</dbReference>
<dbReference type="PANTHER" id="PTHR39624:SF2">
    <property type="entry name" value="OSMC-LIKE PROTEIN"/>
    <property type="match status" value="1"/>
</dbReference>
<dbReference type="SUPFAM" id="SSF82784">
    <property type="entry name" value="OsmC-like"/>
    <property type="match status" value="1"/>
</dbReference>
<dbReference type="Proteomes" id="UP000199600">
    <property type="component" value="Unassembled WGS sequence"/>
</dbReference>
<dbReference type="Gene3D" id="3.30.300.20">
    <property type="match status" value="1"/>
</dbReference>
<proteinExistence type="predicted"/>
<dbReference type="Pfam" id="PF02566">
    <property type="entry name" value="OsmC"/>
    <property type="match status" value="1"/>
</dbReference>
<dbReference type="RefSeq" id="WP_186410713.1">
    <property type="nucleotide sequence ID" value="NZ_FLQY01000118.1"/>
</dbReference>
<keyword evidence="2" id="KW-1185">Reference proteome</keyword>
<dbReference type="AlphaFoldDB" id="A0A1A8XRB7"/>
<gene>
    <name evidence="1" type="ORF">PROAA_2040006</name>
</gene>
<dbReference type="InterPro" id="IPR015946">
    <property type="entry name" value="KH_dom-like_a/b"/>
</dbReference>